<reference evidence="1" key="1">
    <citation type="journal article" date="2016" name="Genome Biol. Evol.">
        <title>Evolution of chromosomal Clostridium botulinum type E neurotoxin gene clusters: evidence provided by their rare plasmid borne counterparts.</title>
        <authorList>
            <person name="Carter A.T."/>
            <person name="Austin J.W."/>
            <person name="Weedmark K.A."/>
            <person name="Peck M.W."/>
        </authorList>
    </citation>
    <scope>NUCLEOTIDE SEQUENCE</scope>
    <source>
        <strain evidence="1">IFR 12/29</strain>
        <plasmid evidence="1">p12/29</plasmid>
    </source>
</reference>
<evidence type="ECO:0000313" key="3">
    <source>
        <dbReference type="Proteomes" id="UP000473681"/>
    </source>
</evidence>
<dbReference type="EMBL" id="KT897275">
    <property type="protein sequence ID" value="ALT05309.1"/>
    <property type="molecule type" value="Genomic_DNA"/>
</dbReference>
<keyword evidence="1" id="KW-0614">Plasmid</keyword>
<gene>
    <name evidence="2" type="ORF">FDB51_17280</name>
</gene>
<name>A0A126JHP8_CLOBO</name>
<geneLocation type="plasmid" evidence="1">
    <name>p12/29</name>
</geneLocation>
<dbReference type="InterPro" id="IPR054044">
    <property type="entry name" value="PFIN"/>
</dbReference>
<protein>
    <submittedName>
        <fullName evidence="1">Uncharacterized protein</fullName>
    </submittedName>
</protein>
<proteinExistence type="predicted"/>
<accession>A0A126JHP8</accession>
<reference evidence="2 3" key="2">
    <citation type="submission" date="2019-04" db="EMBL/GenBank/DDBJ databases">
        <title>Genome sequencing of Clostridium botulinum Groups I-IV and Clostridium butyricum.</title>
        <authorList>
            <person name="Brunt J."/>
            <person name="Van Vliet A.H.M."/>
            <person name="Stringer S.C."/>
            <person name="Carter A.T."/>
            <person name="Peck M.W."/>
        </authorList>
    </citation>
    <scope>NUCLEOTIDE SEQUENCE [LARGE SCALE GENOMIC DNA]</scope>
    <source>
        <strain evidence="2 3">CB-K-33E</strain>
    </source>
</reference>
<organism evidence="1">
    <name type="scientific">Clostridium botulinum</name>
    <dbReference type="NCBI Taxonomy" id="1491"/>
    <lineage>
        <taxon>Bacteria</taxon>
        <taxon>Bacillati</taxon>
        <taxon>Bacillota</taxon>
        <taxon>Clostridia</taxon>
        <taxon>Eubacteriales</taxon>
        <taxon>Clostridiaceae</taxon>
        <taxon>Clostridium</taxon>
    </lineage>
</organism>
<evidence type="ECO:0000313" key="2">
    <source>
        <dbReference type="EMBL" id="NFN36821.1"/>
    </source>
</evidence>
<dbReference type="AlphaFoldDB" id="A0A126JHP8"/>
<dbReference type="RefSeq" id="WP_017825581.1">
    <property type="nucleotide sequence ID" value="NZ_KT897275.1"/>
</dbReference>
<sequence length="183" mass="21445">MSEYKYYKGISLTQQYDATVIGLINQNNRVIFMKSTPQIENEGQLLFIDVDTFKKYWRRNNYDEWSKYANASEHELRKDYKFGLAESGFSQGEENPVPVAVISLLKHTTQPCIGFTGGITRTIWLIANGYTIIPFEVRNATSDFLLDKGIYTLKEIIERNIRENMYKKLWGSIRRWTNNYIKS</sequence>
<dbReference type="EMBL" id="SWVK01000034">
    <property type="protein sequence ID" value="NFN36821.1"/>
    <property type="molecule type" value="Genomic_DNA"/>
</dbReference>
<evidence type="ECO:0000313" key="1">
    <source>
        <dbReference type="EMBL" id="ALT05309.1"/>
    </source>
</evidence>
<dbReference type="Proteomes" id="UP000473681">
    <property type="component" value="Unassembled WGS sequence"/>
</dbReference>
<dbReference type="Pfam" id="PF22162">
    <property type="entry name" value="PFIN"/>
    <property type="match status" value="1"/>
</dbReference>